<name>A0A915I1M5_ROMCU</name>
<proteinExistence type="predicted"/>
<organism evidence="2 3">
    <name type="scientific">Romanomermis culicivorax</name>
    <name type="common">Nematode worm</name>
    <dbReference type="NCBI Taxonomy" id="13658"/>
    <lineage>
        <taxon>Eukaryota</taxon>
        <taxon>Metazoa</taxon>
        <taxon>Ecdysozoa</taxon>
        <taxon>Nematoda</taxon>
        <taxon>Enoplea</taxon>
        <taxon>Dorylaimia</taxon>
        <taxon>Mermithida</taxon>
        <taxon>Mermithoidea</taxon>
        <taxon>Mermithidae</taxon>
        <taxon>Romanomermis</taxon>
    </lineage>
</organism>
<dbReference type="Proteomes" id="UP000887565">
    <property type="component" value="Unplaced"/>
</dbReference>
<accession>A0A915I1M5</accession>
<protein>
    <submittedName>
        <fullName evidence="3">Uncharacterized protein</fullName>
    </submittedName>
</protein>
<keyword evidence="2" id="KW-1185">Reference proteome</keyword>
<reference evidence="3" key="1">
    <citation type="submission" date="2022-11" db="UniProtKB">
        <authorList>
            <consortium name="WormBaseParasite"/>
        </authorList>
    </citation>
    <scope>IDENTIFICATION</scope>
</reference>
<evidence type="ECO:0000313" key="2">
    <source>
        <dbReference type="Proteomes" id="UP000887565"/>
    </source>
</evidence>
<dbReference type="AlphaFoldDB" id="A0A915I1M5"/>
<feature type="region of interest" description="Disordered" evidence="1">
    <location>
        <begin position="64"/>
        <end position="85"/>
    </location>
</feature>
<sequence length="85" mass="10010">MYKDRSESICTKKFFLYAENYDIDDDDDDFIRNSTNKFIEYGIIMQYIGEYAVHGLKTENFPSASRRDGGVRKHQKFSGALRRIL</sequence>
<dbReference type="WBParaSite" id="nRc.2.0.1.t08042-RA">
    <property type="protein sequence ID" value="nRc.2.0.1.t08042-RA"/>
    <property type="gene ID" value="nRc.2.0.1.g08042"/>
</dbReference>
<evidence type="ECO:0000256" key="1">
    <source>
        <dbReference type="SAM" id="MobiDB-lite"/>
    </source>
</evidence>
<evidence type="ECO:0000313" key="3">
    <source>
        <dbReference type="WBParaSite" id="nRc.2.0.1.t08042-RA"/>
    </source>
</evidence>